<accession>A0A0P1FZG1</accession>
<feature type="chain" id="PRO_5006062926" description="Lipoprotein" evidence="1">
    <location>
        <begin position="18"/>
        <end position="145"/>
    </location>
</feature>
<sequence>MRWLAAAMALCASPVWALSCRPPDPVQAFIKADQDSAEWVVAKGQFLVFERDLPKGAAVIPGTFTGLSLTSRGFTEPFDTPVQIEISCAGPWCGAVRPDVTYIAFLRKEDASHRAFAKPCPVWLFTNPGREEEQMLTACLRGTCP</sequence>
<dbReference type="EMBL" id="CYSE01000001">
    <property type="protein sequence ID" value="CUH74723.1"/>
    <property type="molecule type" value="Genomic_DNA"/>
</dbReference>
<protein>
    <recommendedName>
        <fullName evidence="4">Lipoprotein</fullName>
    </recommendedName>
</protein>
<keyword evidence="1" id="KW-0732">Signal</keyword>
<proteinExistence type="predicted"/>
<dbReference type="AlphaFoldDB" id="A0A0P1FZG1"/>
<reference evidence="2 3" key="1">
    <citation type="submission" date="2015-09" db="EMBL/GenBank/DDBJ databases">
        <authorList>
            <consortium name="Swine Surveillance"/>
        </authorList>
    </citation>
    <scope>NUCLEOTIDE SEQUENCE [LARGE SCALE GENOMIC DNA]</scope>
    <source>
        <strain evidence="2 3">CECT 7648</strain>
    </source>
</reference>
<evidence type="ECO:0008006" key="4">
    <source>
        <dbReference type="Google" id="ProtNLM"/>
    </source>
</evidence>
<name>A0A0P1FZG1_9RHOB</name>
<evidence type="ECO:0000313" key="3">
    <source>
        <dbReference type="Proteomes" id="UP000054935"/>
    </source>
</evidence>
<gene>
    <name evidence="2" type="ORF">TRN7648_00050</name>
</gene>
<dbReference type="PROSITE" id="PS51257">
    <property type="entry name" value="PROKAR_LIPOPROTEIN"/>
    <property type="match status" value="1"/>
</dbReference>
<evidence type="ECO:0000256" key="1">
    <source>
        <dbReference type="SAM" id="SignalP"/>
    </source>
</evidence>
<keyword evidence="3" id="KW-1185">Reference proteome</keyword>
<feature type="signal peptide" evidence="1">
    <location>
        <begin position="1"/>
        <end position="17"/>
    </location>
</feature>
<evidence type="ECO:0000313" key="2">
    <source>
        <dbReference type="EMBL" id="CUH74723.1"/>
    </source>
</evidence>
<dbReference type="Proteomes" id="UP000054935">
    <property type="component" value="Unassembled WGS sequence"/>
</dbReference>
<dbReference type="STRING" id="441103.TRN7648_00050"/>
<organism evidence="2 3">
    <name type="scientific">Tropicibacter naphthalenivorans</name>
    <dbReference type="NCBI Taxonomy" id="441103"/>
    <lineage>
        <taxon>Bacteria</taxon>
        <taxon>Pseudomonadati</taxon>
        <taxon>Pseudomonadota</taxon>
        <taxon>Alphaproteobacteria</taxon>
        <taxon>Rhodobacterales</taxon>
        <taxon>Roseobacteraceae</taxon>
        <taxon>Tropicibacter</taxon>
    </lineage>
</organism>